<name>A0A6L2LWU9_TANCI</name>
<dbReference type="InterPro" id="IPR054722">
    <property type="entry name" value="PolX-like_BBD"/>
</dbReference>
<accession>A0A6L2LWU9</accession>
<evidence type="ECO:0000256" key="2">
    <source>
        <dbReference type="SAM" id="MobiDB-lite"/>
    </source>
</evidence>
<evidence type="ECO:0000259" key="4">
    <source>
        <dbReference type="Pfam" id="PF22936"/>
    </source>
</evidence>
<evidence type="ECO:0000313" key="5">
    <source>
        <dbReference type="EMBL" id="GEU66138.1"/>
    </source>
</evidence>
<feature type="coiled-coil region" evidence="1">
    <location>
        <begin position="237"/>
        <end position="271"/>
    </location>
</feature>
<dbReference type="Pfam" id="PF07727">
    <property type="entry name" value="RVT_2"/>
    <property type="match status" value="1"/>
</dbReference>
<evidence type="ECO:0000259" key="3">
    <source>
        <dbReference type="Pfam" id="PF07727"/>
    </source>
</evidence>
<sequence>MLLMQAQENAVALDEEKLLFISGRQDNVVDEDVDEQPVQDLALNVDNVFQANDCDAFDSDVDEAPTAHTMFMANILSIDPVYDEVSLSYDSDILSEVHNHDHYQDAFCEHHEVHEMHDDVQPNYVVDSHADCTSDSNMILYDQYVKDNVVPVVQTTFTPQEQLAPEQIFWSRDLLKMKEEALKERTIASRPIKALTVKHDEIERGNLLIANDNLIADCLSKDVFYTATNFVLTVFRFSNMYEALNAAQKHIAKLESENSNLQNKIQNDDHDVMVQSREEAKVKSPLDRSLASAFLYTKHSQELLEYVIDTCLKEFNQRDKKHAATPLPKKKQVTFMDPCETSTNNTLTHVKQQTMHQTNEPAIPSTGIKGATAASGSKPRSSTKKDRTMPAKSHMQKVEVVQIVLWYLDSGCSKHMMGDRSRLRNFMKKFIGIVRFRNDHFGAIMGYGDYVIGNSVISRVKFLRLKDETPEFVIKFLKQTQVGLNETIRFIQAVATDCYTQNRSLIHTRHNKTPYELVHEKKPNLTFLRVFVLFVTLQMTARILENYNQQLILDFSLVIHQAGRVIESTIKEPDVSWKLFTFNSMSCLSQWLLCDSVQDSLFQLMFDEYLKPPRVERPVSPAPAVPVPVNSAGTPSSTTIDKDAPSPTQSLSSSLLQSPSLLQGVASESTIMEDNPFAHVDNDPFINVFASEPRSKASSSGDIYKIKLDEYGDVLKNKARLVAKGYRQEEGIDFEESFAPVARIEAIRIFIANAASKNMIIYQMDVKMTFLNDE</sequence>
<protein>
    <submittedName>
        <fullName evidence="5">Retrovirus-related Pol polyprotein from transposon TNT 1-94</fullName>
    </submittedName>
</protein>
<feature type="domain" description="Reverse transcriptase Ty1/copia-type" evidence="3">
    <location>
        <begin position="700"/>
        <end position="773"/>
    </location>
</feature>
<dbReference type="InterPro" id="IPR013103">
    <property type="entry name" value="RVT_2"/>
</dbReference>
<keyword evidence="1" id="KW-0175">Coiled coil</keyword>
<feature type="region of interest" description="Disordered" evidence="2">
    <location>
        <begin position="620"/>
        <end position="656"/>
    </location>
</feature>
<comment type="caution">
    <text evidence="5">The sequence shown here is derived from an EMBL/GenBank/DDBJ whole genome shotgun (WGS) entry which is preliminary data.</text>
</comment>
<feature type="region of interest" description="Disordered" evidence="2">
    <location>
        <begin position="356"/>
        <end position="392"/>
    </location>
</feature>
<reference evidence="5" key="1">
    <citation type="journal article" date="2019" name="Sci. Rep.">
        <title>Draft genome of Tanacetum cinerariifolium, the natural source of mosquito coil.</title>
        <authorList>
            <person name="Yamashiro T."/>
            <person name="Shiraishi A."/>
            <person name="Satake H."/>
            <person name="Nakayama K."/>
        </authorList>
    </citation>
    <scope>NUCLEOTIDE SEQUENCE</scope>
</reference>
<feature type="domain" description="Retrovirus-related Pol polyprotein from transposon TNT 1-94-like beta-barrel" evidence="4">
    <location>
        <begin position="406"/>
        <end position="452"/>
    </location>
</feature>
<proteinExistence type="predicted"/>
<gene>
    <name evidence="5" type="ORF">Tci_038116</name>
</gene>
<dbReference type="Pfam" id="PF22936">
    <property type="entry name" value="Pol_BBD"/>
    <property type="match status" value="1"/>
</dbReference>
<feature type="compositionally biased region" description="Low complexity" evidence="2">
    <location>
        <begin position="645"/>
        <end position="656"/>
    </location>
</feature>
<dbReference type="EMBL" id="BKCJ010005330">
    <property type="protein sequence ID" value="GEU66138.1"/>
    <property type="molecule type" value="Genomic_DNA"/>
</dbReference>
<organism evidence="5">
    <name type="scientific">Tanacetum cinerariifolium</name>
    <name type="common">Dalmatian daisy</name>
    <name type="synonym">Chrysanthemum cinerariifolium</name>
    <dbReference type="NCBI Taxonomy" id="118510"/>
    <lineage>
        <taxon>Eukaryota</taxon>
        <taxon>Viridiplantae</taxon>
        <taxon>Streptophyta</taxon>
        <taxon>Embryophyta</taxon>
        <taxon>Tracheophyta</taxon>
        <taxon>Spermatophyta</taxon>
        <taxon>Magnoliopsida</taxon>
        <taxon>eudicotyledons</taxon>
        <taxon>Gunneridae</taxon>
        <taxon>Pentapetalae</taxon>
        <taxon>asterids</taxon>
        <taxon>campanulids</taxon>
        <taxon>Asterales</taxon>
        <taxon>Asteraceae</taxon>
        <taxon>Asteroideae</taxon>
        <taxon>Anthemideae</taxon>
        <taxon>Anthemidinae</taxon>
        <taxon>Tanacetum</taxon>
    </lineage>
</organism>
<dbReference type="AlphaFoldDB" id="A0A6L2LWU9"/>
<evidence type="ECO:0000256" key="1">
    <source>
        <dbReference type="SAM" id="Coils"/>
    </source>
</evidence>